<comment type="caution">
    <text evidence="19">The sequence shown here is derived from an EMBL/GenBank/DDBJ whole genome shotgun (WGS) entry which is preliminary data.</text>
</comment>
<evidence type="ECO:0000313" key="19">
    <source>
        <dbReference type="EMBL" id="KAK6727184.1"/>
    </source>
</evidence>
<feature type="repeat" description="TPR" evidence="16">
    <location>
        <begin position="592"/>
        <end position="625"/>
    </location>
</feature>
<dbReference type="PANTHER" id="PTHR44227">
    <property type="match status" value="1"/>
</dbReference>
<evidence type="ECO:0000256" key="8">
    <source>
        <dbReference type="ARBA" id="ARBA00022692"/>
    </source>
</evidence>
<evidence type="ECO:0000256" key="5">
    <source>
        <dbReference type="ARBA" id="ARBA00007882"/>
    </source>
</evidence>
<keyword evidence="7" id="KW-0808">Transferase</keyword>
<feature type="repeat" description="TPR" evidence="16">
    <location>
        <begin position="695"/>
        <end position="728"/>
    </location>
</feature>
<dbReference type="PANTHER" id="PTHR44227:SF3">
    <property type="entry name" value="PROTEIN O-MANNOSYL-TRANSFERASE TMTC4"/>
    <property type="match status" value="1"/>
</dbReference>
<evidence type="ECO:0000256" key="14">
    <source>
        <dbReference type="ARBA" id="ARBA00045085"/>
    </source>
</evidence>
<keyword evidence="8 17" id="KW-0812">Transmembrane</keyword>
<feature type="transmembrane region" description="Helical" evidence="17">
    <location>
        <begin position="151"/>
        <end position="172"/>
    </location>
</feature>
<feature type="domain" description="DUF1736" evidence="18">
    <location>
        <begin position="308"/>
        <end position="374"/>
    </location>
</feature>
<keyword evidence="20" id="KW-1185">Reference proteome</keyword>
<comment type="subcellular location">
    <subcellularLocation>
        <location evidence="3">Endoplasmic reticulum</location>
    </subcellularLocation>
    <subcellularLocation>
        <location evidence="2">Membrane</location>
        <topology evidence="2">Multi-pass membrane protein</topology>
    </subcellularLocation>
</comment>
<dbReference type="EC" id="2.4.1.109" evidence="6"/>
<comment type="catalytic activity">
    <reaction evidence="15">
        <text>a di-trans,poly-cis-dolichyl beta-D-mannosyl phosphate + L-seryl-[protein] = 3-O-(alpha-D-mannosyl)-L-seryl-[protein] + a di-trans,poly-cis-dolichyl phosphate + H(+)</text>
        <dbReference type="Rhea" id="RHEA:17377"/>
        <dbReference type="Rhea" id="RHEA-COMP:9863"/>
        <dbReference type="Rhea" id="RHEA-COMP:13546"/>
        <dbReference type="Rhea" id="RHEA-COMP:19498"/>
        <dbReference type="Rhea" id="RHEA-COMP:19501"/>
        <dbReference type="ChEBI" id="CHEBI:15378"/>
        <dbReference type="ChEBI" id="CHEBI:29999"/>
        <dbReference type="ChEBI" id="CHEBI:57683"/>
        <dbReference type="ChEBI" id="CHEBI:58211"/>
        <dbReference type="ChEBI" id="CHEBI:137321"/>
        <dbReference type="EC" id="2.4.1.109"/>
    </reaction>
</comment>
<sequence length="758" mass="86136">MAVTSFNFDDEMIAGVGTALNRIKLRTQRFYYGQLEMKRPKLKTRRREFGGAESPLKDRYNAWNPDWHKLLIVAGLAAIPYIPSLDGDFVFDDSATILNNPIVTGKSQLKQVFVTDYWGYPIASPHSHKSYRPITTLTFWLNYCLYGEWTLPYHLVNIALHVLASLLVFQFVRGLRSTSIDSQVIWDDAFVAASLFATHPVHTEAVANISGRAELLMSVFALTALIHYHHCIRTDNITLCNAAAYAAMVLLSVFSKEQGITVLPVSLFLDILHTLRREQHYKAAISRSVLLIVSTSLLILIRLYINNFTAPKFTELDNPAAFVKDPFFKLASYSHIWLMNLRLLLLPYSLCFDYSMGCVPPIVQWTDYHILCLPTVALLLVVVPYALYKFKNRWCVFGAVFAVVAFLPASNLLVTVGFTVAERVLYLPSVGLCIMVGVLSERALRYSRNMDKIAIAVVAIAMTMTYQRSEEWHSELDLYTSGLKVCPQNAKIHYNLGKVLSRIGNVEAAEHNYWNALRLNPNYEHAMNNLANILEAKGYSQDAERLLRKALRSRPTFAVAWMNLGITLMNQHKYEDSLQAYQKSLRLRPTSADCLFNLGNLFQKMGKPLNALDAWKNATRLDPTHTHALTNMFVVLDELNQCDEVLEIARNIPDSTINNVASIAFQIGTCLGKNGKFLEAERRLKAALRLNPQNAMYHANLGVLYQRWARYEQAENSYRNALALGDDPGLILWNLRIVQEKLNRTRIEVERHSRLFDL</sequence>
<evidence type="ECO:0000256" key="11">
    <source>
        <dbReference type="ARBA" id="ARBA00022824"/>
    </source>
</evidence>
<dbReference type="Gene3D" id="1.25.40.10">
    <property type="entry name" value="Tetratricopeptide repeat domain"/>
    <property type="match status" value="3"/>
</dbReference>
<evidence type="ECO:0000256" key="4">
    <source>
        <dbReference type="ARBA" id="ARBA00004922"/>
    </source>
</evidence>
<evidence type="ECO:0000256" key="1">
    <source>
        <dbReference type="ARBA" id="ARBA00003582"/>
    </source>
</evidence>
<evidence type="ECO:0000259" key="18">
    <source>
        <dbReference type="Pfam" id="PF08409"/>
    </source>
</evidence>
<evidence type="ECO:0000256" key="15">
    <source>
        <dbReference type="ARBA" id="ARBA00045102"/>
    </source>
</evidence>
<evidence type="ECO:0000256" key="12">
    <source>
        <dbReference type="ARBA" id="ARBA00022989"/>
    </source>
</evidence>
<proteinExistence type="inferred from homology"/>
<gene>
    <name evidence="19" type="primary">Necator_chrI.g1225</name>
    <name evidence="19" type="ORF">RB195_005099</name>
</gene>
<evidence type="ECO:0000256" key="17">
    <source>
        <dbReference type="SAM" id="Phobius"/>
    </source>
</evidence>
<dbReference type="Pfam" id="PF08409">
    <property type="entry name" value="TMTC_DUF1736"/>
    <property type="match status" value="1"/>
</dbReference>
<keyword evidence="10 16" id="KW-0802">TPR repeat</keyword>
<evidence type="ECO:0000256" key="9">
    <source>
        <dbReference type="ARBA" id="ARBA00022737"/>
    </source>
</evidence>
<evidence type="ECO:0000256" key="13">
    <source>
        <dbReference type="ARBA" id="ARBA00023136"/>
    </source>
</evidence>
<evidence type="ECO:0000256" key="16">
    <source>
        <dbReference type="PROSITE-ProRule" id="PRU00339"/>
    </source>
</evidence>
<dbReference type="Pfam" id="PF13414">
    <property type="entry name" value="TPR_11"/>
    <property type="match status" value="1"/>
</dbReference>
<keyword evidence="9" id="KW-0677">Repeat</keyword>
<feature type="transmembrane region" description="Helical" evidence="17">
    <location>
        <begin position="368"/>
        <end position="387"/>
    </location>
</feature>
<dbReference type="Pfam" id="PF13432">
    <property type="entry name" value="TPR_16"/>
    <property type="match status" value="2"/>
</dbReference>
<reference evidence="19 20" key="1">
    <citation type="submission" date="2023-08" db="EMBL/GenBank/DDBJ databases">
        <title>A Necator americanus chromosomal reference genome.</title>
        <authorList>
            <person name="Ilik V."/>
            <person name="Petrzelkova K.J."/>
            <person name="Pardy F."/>
            <person name="Fuh T."/>
            <person name="Niatou-Singa F.S."/>
            <person name="Gouil Q."/>
            <person name="Baker L."/>
            <person name="Ritchie M.E."/>
            <person name="Jex A.R."/>
            <person name="Gazzola D."/>
            <person name="Li H."/>
            <person name="Toshio Fujiwara R."/>
            <person name="Zhan B."/>
            <person name="Aroian R.V."/>
            <person name="Pafco B."/>
            <person name="Schwarz E.M."/>
        </authorList>
    </citation>
    <scope>NUCLEOTIDE SEQUENCE [LARGE SCALE GENOMIC DNA]</scope>
    <source>
        <strain evidence="19 20">Aroian</strain>
        <tissue evidence="19">Whole animal</tissue>
    </source>
</reference>
<keyword evidence="13 17" id="KW-0472">Membrane</keyword>
<feature type="transmembrane region" description="Helical" evidence="17">
    <location>
        <begin position="284"/>
        <end position="305"/>
    </location>
</feature>
<evidence type="ECO:0000256" key="10">
    <source>
        <dbReference type="ARBA" id="ARBA00022803"/>
    </source>
</evidence>
<dbReference type="SMART" id="SM00028">
    <property type="entry name" value="TPR"/>
    <property type="match status" value="7"/>
</dbReference>
<comment type="function">
    <text evidence="1">Transfers mannosyl residues to the hydroxyl group of serine or threonine residues.</text>
</comment>
<dbReference type="InterPro" id="IPR019734">
    <property type="entry name" value="TPR_rpt"/>
</dbReference>
<dbReference type="Proteomes" id="UP001303046">
    <property type="component" value="Unassembled WGS sequence"/>
</dbReference>
<evidence type="ECO:0000256" key="6">
    <source>
        <dbReference type="ARBA" id="ARBA00012839"/>
    </source>
</evidence>
<comment type="similarity">
    <text evidence="5">Belongs to the TMTC family.</text>
</comment>
<dbReference type="InterPro" id="IPR052346">
    <property type="entry name" value="O-mannosyl-transferase_TMTC"/>
</dbReference>
<name>A0ABR1BQA7_NECAM</name>
<dbReference type="PROSITE" id="PS50293">
    <property type="entry name" value="TPR_REGION"/>
    <property type="match status" value="1"/>
</dbReference>
<accession>A0ABR1BQA7</accession>
<organism evidence="19 20">
    <name type="scientific">Necator americanus</name>
    <name type="common">Human hookworm</name>
    <dbReference type="NCBI Taxonomy" id="51031"/>
    <lineage>
        <taxon>Eukaryota</taxon>
        <taxon>Metazoa</taxon>
        <taxon>Ecdysozoa</taxon>
        <taxon>Nematoda</taxon>
        <taxon>Chromadorea</taxon>
        <taxon>Rhabditida</taxon>
        <taxon>Rhabditina</taxon>
        <taxon>Rhabditomorpha</taxon>
        <taxon>Strongyloidea</taxon>
        <taxon>Ancylostomatidae</taxon>
        <taxon>Bunostominae</taxon>
        <taxon>Necator</taxon>
    </lineage>
</organism>
<keyword evidence="11" id="KW-0256">Endoplasmic reticulum</keyword>
<feature type="repeat" description="TPR" evidence="16">
    <location>
        <begin position="558"/>
        <end position="591"/>
    </location>
</feature>
<feature type="repeat" description="TPR" evidence="16">
    <location>
        <begin position="661"/>
        <end position="694"/>
    </location>
</feature>
<evidence type="ECO:0000256" key="7">
    <source>
        <dbReference type="ARBA" id="ARBA00022679"/>
    </source>
</evidence>
<feature type="transmembrane region" description="Helical" evidence="17">
    <location>
        <begin position="394"/>
        <end position="418"/>
    </location>
</feature>
<evidence type="ECO:0000256" key="3">
    <source>
        <dbReference type="ARBA" id="ARBA00004240"/>
    </source>
</evidence>
<dbReference type="PROSITE" id="PS50005">
    <property type="entry name" value="TPR"/>
    <property type="match status" value="5"/>
</dbReference>
<evidence type="ECO:0000313" key="20">
    <source>
        <dbReference type="Proteomes" id="UP001303046"/>
    </source>
</evidence>
<keyword evidence="12 17" id="KW-1133">Transmembrane helix</keyword>
<comment type="pathway">
    <text evidence="4">Protein modification; protein glycosylation.</text>
</comment>
<protein>
    <recommendedName>
        <fullName evidence="6">dolichyl-phosphate-mannose--protein mannosyltransferase</fullName>
        <ecNumber evidence="6">2.4.1.109</ecNumber>
    </recommendedName>
</protein>
<comment type="catalytic activity">
    <reaction evidence="14">
        <text>a di-trans,poly-cis-dolichyl beta-D-mannosyl phosphate + L-threonyl-[protein] = 3-O-(alpha-D-mannosyl)-L-threonyl-[protein] + a di-trans,poly-cis-dolichyl phosphate + H(+)</text>
        <dbReference type="Rhea" id="RHEA:53396"/>
        <dbReference type="Rhea" id="RHEA-COMP:11060"/>
        <dbReference type="Rhea" id="RHEA-COMP:13547"/>
        <dbReference type="Rhea" id="RHEA-COMP:19498"/>
        <dbReference type="Rhea" id="RHEA-COMP:19501"/>
        <dbReference type="ChEBI" id="CHEBI:15378"/>
        <dbReference type="ChEBI" id="CHEBI:30013"/>
        <dbReference type="ChEBI" id="CHEBI:57683"/>
        <dbReference type="ChEBI" id="CHEBI:58211"/>
        <dbReference type="ChEBI" id="CHEBI:137323"/>
        <dbReference type="EC" id="2.4.1.109"/>
    </reaction>
</comment>
<dbReference type="EMBL" id="JAVFWL010000001">
    <property type="protein sequence ID" value="KAK6727184.1"/>
    <property type="molecule type" value="Genomic_DNA"/>
</dbReference>
<feature type="repeat" description="TPR" evidence="16">
    <location>
        <begin position="490"/>
        <end position="523"/>
    </location>
</feature>
<evidence type="ECO:0000256" key="2">
    <source>
        <dbReference type="ARBA" id="ARBA00004141"/>
    </source>
</evidence>
<dbReference type="InterPro" id="IPR013618">
    <property type="entry name" value="TMTC_DUF1736"/>
</dbReference>
<dbReference type="InterPro" id="IPR011990">
    <property type="entry name" value="TPR-like_helical_dom_sf"/>
</dbReference>
<dbReference type="SUPFAM" id="SSF48452">
    <property type="entry name" value="TPR-like"/>
    <property type="match status" value="1"/>
</dbReference>